<reference evidence="2 3" key="1">
    <citation type="journal article" date="2019" name="Int. J. Syst. Evol. Microbiol.">
        <title>The Global Catalogue of Microorganisms (GCM) 10K type strain sequencing project: providing services to taxonomists for standard genome sequencing and annotation.</title>
        <authorList>
            <consortium name="The Broad Institute Genomics Platform"/>
            <consortium name="The Broad Institute Genome Sequencing Center for Infectious Disease"/>
            <person name="Wu L."/>
            <person name="Ma J."/>
        </authorList>
    </citation>
    <scope>NUCLEOTIDE SEQUENCE [LARGE SCALE GENOMIC DNA]</scope>
    <source>
        <strain evidence="2 3">JCM 15478</strain>
    </source>
</reference>
<evidence type="ECO:0000259" key="1">
    <source>
        <dbReference type="Pfam" id="PF00561"/>
    </source>
</evidence>
<evidence type="ECO:0000313" key="2">
    <source>
        <dbReference type="EMBL" id="GAA2099493.1"/>
    </source>
</evidence>
<comment type="caution">
    <text evidence="2">The sequence shown here is derived from an EMBL/GenBank/DDBJ whole genome shotgun (WGS) entry which is preliminary data.</text>
</comment>
<dbReference type="Gene3D" id="3.40.50.1820">
    <property type="entry name" value="alpha/beta hydrolase"/>
    <property type="match status" value="1"/>
</dbReference>
<dbReference type="PANTHER" id="PTHR43433:SF5">
    <property type="entry name" value="AB HYDROLASE-1 DOMAIN-CONTAINING PROTEIN"/>
    <property type="match status" value="1"/>
</dbReference>
<protein>
    <recommendedName>
        <fullName evidence="1">AB hydrolase-1 domain-containing protein</fullName>
    </recommendedName>
</protein>
<organism evidence="2 3">
    <name type="scientific">Streptomyces albiaxialis</name>
    <dbReference type="NCBI Taxonomy" id="329523"/>
    <lineage>
        <taxon>Bacteria</taxon>
        <taxon>Bacillati</taxon>
        <taxon>Actinomycetota</taxon>
        <taxon>Actinomycetes</taxon>
        <taxon>Kitasatosporales</taxon>
        <taxon>Streptomycetaceae</taxon>
        <taxon>Streptomyces</taxon>
    </lineage>
</organism>
<dbReference type="EMBL" id="BAAAPE010000022">
    <property type="protein sequence ID" value="GAA2099493.1"/>
    <property type="molecule type" value="Genomic_DNA"/>
</dbReference>
<dbReference type="Pfam" id="PF00561">
    <property type="entry name" value="Abhydrolase_1"/>
    <property type="match status" value="1"/>
</dbReference>
<sequence>MTVTEPLHVTAWEDGNGAGAPAVFVHGILTWATDERYGFGAQRELARERPLLMADRRGYGQSPDTERSDFEEDADDLVEVLEGLPGGPAHLVGHANGGLAALIAAGRRPELVRSLALIQPAVFRVAADRAPVRALYERVAGSPGPPPDLSPADFLRASTEGIGMEPPEPTPARLRAARTSMGERGVWEADPALGPVRDAPWPVLLISGDWAGAPPLYREYAGEALMAAADALTDALAARHLRVPGFYPHTQQPSLVNGALRELWADAD</sequence>
<dbReference type="PANTHER" id="PTHR43433">
    <property type="entry name" value="HYDROLASE, ALPHA/BETA FOLD FAMILY PROTEIN"/>
    <property type="match status" value="1"/>
</dbReference>
<name>A0ABN2WUY4_9ACTN</name>
<dbReference type="InterPro" id="IPR050471">
    <property type="entry name" value="AB_hydrolase"/>
</dbReference>
<dbReference type="Proteomes" id="UP001500016">
    <property type="component" value="Unassembled WGS sequence"/>
</dbReference>
<gene>
    <name evidence="2" type="ORF">GCM10009801_71190</name>
</gene>
<accession>A0ABN2WUY4</accession>
<dbReference type="InterPro" id="IPR000073">
    <property type="entry name" value="AB_hydrolase_1"/>
</dbReference>
<evidence type="ECO:0000313" key="3">
    <source>
        <dbReference type="Proteomes" id="UP001500016"/>
    </source>
</evidence>
<feature type="domain" description="AB hydrolase-1" evidence="1">
    <location>
        <begin position="23"/>
        <end position="120"/>
    </location>
</feature>
<keyword evidence="3" id="KW-1185">Reference proteome</keyword>
<dbReference type="SUPFAM" id="SSF53474">
    <property type="entry name" value="alpha/beta-Hydrolases"/>
    <property type="match status" value="1"/>
</dbReference>
<dbReference type="RefSeq" id="WP_344534245.1">
    <property type="nucleotide sequence ID" value="NZ_BAAAPE010000022.1"/>
</dbReference>
<proteinExistence type="predicted"/>
<dbReference type="InterPro" id="IPR029058">
    <property type="entry name" value="AB_hydrolase_fold"/>
</dbReference>